<dbReference type="AlphaFoldDB" id="A0A4Y6I678"/>
<feature type="transmembrane region" description="Helical" evidence="1">
    <location>
        <begin position="38"/>
        <end position="64"/>
    </location>
</feature>
<accession>A0A4Y6I678</accession>
<keyword evidence="1" id="KW-0472">Membrane</keyword>
<evidence type="ECO:0000313" key="2">
    <source>
        <dbReference type="EMBL" id="QDF64862.1"/>
    </source>
</evidence>
<feature type="transmembrane region" description="Helical" evidence="1">
    <location>
        <begin position="140"/>
        <end position="162"/>
    </location>
</feature>
<feature type="transmembrane region" description="Helical" evidence="1">
    <location>
        <begin position="76"/>
        <end position="96"/>
    </location>
</feature>
<reference evidence="2 3" key="1">
    <citation type="submission" date="2019-06" db="EMBL/GenBank/DDBJ databases">
        <title>Mycoplasma nasistruthionis sp. nov. str Ms03.</title>
        <authorList>
            <person name="Botes A."/>
        </authorList>
    </citation>
    <scope>NUCLEOTIDE SEQUENCE [LARGE SCALE GENOMIC DNA]</scope>
    <source>
        <strain evidence="2 3">Ms03</strain>
    </source>
</reference>
<evidence type="ECO:0000256" key="1">
    <source>
        <dbReference type="SAM" id="Phobius"/>
    </source>
</evidence>
<feature type="transmembrane region" description="Helical" evidence="1">
    <location>
        <begin position="249"/>
        <end position="271"/>
    </location>
</feature>
<feature type="transmembrane region" description="Helical" evidence="1">
    <location>
        <begin position="283"/>
        <end position="306"/>
    </location>
</feature>
<feature type="transmembrane region" description="Helical" evidence="1">
    <location>
        <begin position="218"/>
        <end position="237"/>
    </location>
</feature>
<feature type="transmembrane region" description="Helical" evidence="1">
    <location>
        <begin position="383"/>
        <end position="407"/>
    </location>
</feature>
<sequence length="535" mass="61346">MYINENSKEIDLNDSENRYSQENKNYYLKFKKYHLVKISFSFLISSVIMLLALVFLTFAILSALDVFGEIKNDKKNLAGISNYIWYFVGFVFLASVSMLRSWNQYVLFADAILTAKIDFSKTQQKFRNKLMKLFLNKSGVFVYYFCSVFLFFINWPILLWLASKTTYTNQFNQEIQGEKYLEDKSYFKKTVLSYLNNQEDSTLARLSKSSLIYTIQELAISGIALALFLLVTTITKTTGASKIGLSLEYIFYIVFALLLPIVKAMILAVIADFSLLLFTGRIWSYYWMYALVGIVIVLITKGFIYLLKNKKLWSAYVSISIIVISFIIFLALYIYVLDSNNEAFYAKVKVEGSKKSISTLNTENPLIRISETFGFKSLSSGTLTIITALVGLLIFLLISFTIILTLIKWSSLRVDSKENQNTKVNWINKKLAFASHLVKDNFYDKSILFVKLLSLVISIFIIVRWSGGPILYINYANAFLGRTYTVKDNFVILMIPIVLRSGIAIPVYTFLLLSLYGALSFIQNNFVSKNKKGKY</sequence>
<feature type="transmembrane region" description="Helical" evidence="1">
    <location>
        <begin position="448"/>
        <end position="473"/>
    </location>
</feature>
<organism evidence="2 3">
    <name type="scientific">Mycoplasma nasistruthionis</name>
    <dbReference type="NCBI Taxonomy" id="353852"/>
    <lineage>
        <taxon>Bacteria</taxon>
        <taxon>Bacillati</taxon>
        <taxon>Mycoplasmatota</taxon>
        <taxon>Mollicutes</taxon>
        <taxon>Mycoplasmataceae</taxon>
        <taxon>Mycoplasma</taxon>
    </lineage>
</organism>
<name>A0A4Y6I678_9MOLU</name>
<keyword evidence="1" id="KW-1133">Transmembrane helix</keyword>
<protein>
    <submittedName>
        <fullName evidence="2">Uncharacterized protein</fullName>
    </submittedName>
</protein>
<feature type="transmembrane region" description="Helical" evidence="1">
    <location>
        <begin position="493"/>
        <end position="522"/>
    </location>
</feature>
<evidence type="ECO:0000313" key="3">
    <source>
        <dbReference type="Proteomes" id="UP000315201"/>
    </source>
</evidence>
<proteinExistence type="predicted"/>
<keyword evidence="3" id="KW-1185">Reference proteome</keyword>
<keyword evidence="1" id="KW-0812">Transmembrane</keyword>
<feature type="transmembrane region" description="Helical" evidence="1">
    <location>
        <begin position="313"/>
        <end position="336"/>
    </location>
</feature>
<gene>
    <name evidence="2" type="ORF">FIV53_00850</name>
</gene>
<dbReference type="Proteomes" id="UP000315201">
    <property type="component" value="Chromosome"/>
</dbReference>
<dbReference type="EMBL" id="CP041147">
    <property type="protein sequence ID" value="QDF64862.1"/>
    <property type="molecule type" value="Genomic_DNA"/>
</dbReference>
<dbReference type="RefSeq" id="WP_208664904.1">
    <property type="nucleotide sequence ID" value="NZ_CP041147.1"/>
</dbReference>